<comment type="caution">
    <text evidence="2">The sequence shown here is derived from an EMBL/GenBank/DDBJ whole genome shotgun (WGS) entry which is preliminary data.</text>
</comment>
<feature type="compositionally biased region" description="Low complexity" evidence="1">
    <location>
        <begin position="150"/>
        <end position="164"/>
    </location>
</feature>
<feature type="region of interest" description="Disordered" evidence="1">
    <location>
        <begin position="136"/>
        <end position="172"/>
    </location>
</feature>
<name>A0A0R1NQ86_9LACO</name>
<gene>
    <name evidence="2" type="ORF">FC98_GL000454</name>
</gene>
<feature type="region of interest" description="Disordered" evidence="1">
    <location>
        <begin position="279"/>
        <end position="304"/>
    </location>
</feature>
<evidence type="ECO:0000256" key="1">
    <source>
        <dbReference type="SAM" id="MobiDB-lite"/>
    </source>
</evidence>
<feature type="compositionally biased region" description="Polar residues" evidence="1">
    <location>
        <begin position="279"/>
        <end position="289"/>
    </location>
</feature>
<evidence type="ECO:0000313" key="3">
    <source>
        <dbReference type="Proteomes" id="UP000051439"/>
    </source>
</evidence>
<dbReference type="EMBL" id="AZEB01000011">
    <property type="protein sequence ID" value="KRL21897.1"/>
    <property type="molecule type" value="Genomic_DNA"/>
</dbReference>
<feature type="compositionally biased region" description="Basic and acidic residues" evidence="1">
    <location>
        <begin position="136"/>
        <end position="149"/>
    </location>
</feature>
<dbReference type="PATRIC" id="fig|1423766.4.peg.464"/>
<reference evidence="2 3" key="1">
    <citation type="journal article" date="2015" name="Genome Announc.">
        <title>Expanding the biotechnology potential of lactobacilli through comparative genomics of 213 strains and associated genera.</title>
        <authorList>
            <person name="Sun Z."/>
            <person name="Harris H.M."/>
            <person name="McCann A."/>
            <person name="Guo C."/>
            <person name="Argimon S."/>
            <person name="Zhang W."/>
            <person name="Yang X."/>
            <person name="Jeffery I.B."/>
            <person name="Cooney J.C."/>
            <person name="Kagawa T.F."/>
            <person name="Liu W."/>
            <person name="Song Y."/>
            <person name="Salvetti E."/>
            <person name="Wrobel A."/>
            <person name="Rasinkangas P."/>
            <person name="Parkhill J."/>
            <person name="Rea M.C."/>
            <person name="O'Sullivan O."/>
            <person name="Ritari J."/>
            <person name="Douillard F.P."/>
            <person name="Paul Ross R."/>
            <person name="Yang R."/>
            <person name="Briner A.E."/>
            <person name="Felis G.E."/>
            <person name="de Vos W.M."/>
            <person name="Barrangou R."/>
            <person name="Klaenhammer T.R."/>
            <person name="Caufield P.W."/>
            <person name="Cui Y."/>
            <person name="Zhang H."/>
            <person name="O'Toole P.W."/>
        </authorList>
    </citation>
    <scope>NUCLEOTIDE SEQUENCE [LARGE SCALE GENOMIC DNA]</scope>
    <source>
        <strain evidence="2 3">DSM 19906</strain>
    </source>
</reference>
<feature type="compositionally biased region" description="Basic and acidic residues" evidence="1">
    <location>
        <begin position="291"/>
        <end position="304"/>
    </location>
</feature>
<proteinExistence type="predicted"/>
<dbReference type="RefSeq" id="WP_003560138.1">
    <property type="nucleotide sequence ID" value="NZ_AZEB01000011.1"/>
</dbReference>
<dbReference type="Proteomes" id="UP000051439">
    <property type="component" value="Unassembled WGS sequence"/>
</dbReference>
<dbReference type="AlphaFoldDB" id="A0A0R1NQ86"/>
<keyword evidence="3" id="KW-1185">Reference proteome</keyword>
<dbReference type="PROSITE" id="PS51257">
    <property type="entry name" value="PROKAR_LIPOPROTEIN"/>
    <property type="match status" value="1"/>
</dbReference>
<organism evidence="2 3">
    <name type="scientific">Lentilactobacillus kisonensis DSM 19906 = JCM 15041</name>
    <dbReference type="NCBI Taxonomy" id="1423766"/>
    <lineage>
        <taxon>Bacteria</taxon>
        <taxon>Bacillati</taxon>
        <taxon>Bacillota</taxon>
        <taxon>Bacilli</taxon>
        <taxon>Lactobacillales</taxon>
        <taxon>Lactobacillaceae</taxon>
        <taxon>Lentilactobacillus</taxon>
    </lineage>
</organism>
<sequence>MEVKVIVALTLAILLLTGCGQSYGKSNGKKTTLEFSNLKNKEASTNRKGYFVLKGETTPGSKIETDQGQSTIAKGKTFKLRLSLPTHKKWDSFQVSAIHKGFKTNYDFIELNNHSTEYLNGLKAKKKAAAKASVKEAAESSKEDRKKEAAPASSEVASSSQKSVNENSHTHGLSGLKYQADKYLKKDNSVAFYHPVKVLGYDDTKPYVANIEFKANNESKATMKDGAVSILEGVKKADYKDFSNIKISFTQNVSNANGKTLKNIPVLGYSFSRSTLESIDPNNMDSSDLSKVADSHFDKHVEDD</sequence>
<protein>
    <submittedName>
        <fullName evidence="2">Uncharacterized protein</fullName>
    </submittedName>
</protein>
<accession>A0A0R1NQ86</accession>
<evidence type="ECO:0000313" key="2">
    <source>
        <dbReference type="EMBL" id="KRL21897.1"/>
    </source>
</evidence>